<sequence length="75" mass="8312">MAFVSRIAAGKTACKQGSSEFEFERERPFFIANSASSGFAWAKAGRAAWRFMPGMRLSRSGAETDKLKACRLLFI</sequence>
<dbReference type="Proteomes" id="UP001237156">
    <property type="component" value="Unassembled WGS sequence"/>
</dbReference>
<keyword evidence="2" id="KW-1185">Reference proteome</keyword>
<dbReference type="EMBL" id="JARVII010000022">
    <property type="protein sequence ID" value="MDG9700057.1"/>
    <property type="molecule type" value="Genomic_DNA"/>
</dbReference>
<reference evidence="1 2" key="1">
    <citation type="submission" date="2023-04" db="EMBL/GenBank/DDBJ databases">
        <title>Ottowia paracancer sp. nov., isolated from human stomach.</title>
        <authorList>
            <person name="Song Y."/>
        </authorList>
    </citation>
    <scope>NUCLEOTIDE SEQUENCE [LARGE SCALE GENOMIC DNA]</scope>
    <source>
        <strain evidence="1 2">10c7w1</strain>
    </source>
</reference>
<gene>
    <name evidence="1" type="ORF">QB898_10110</name>
</gene>
<protein>
    <submittedName>
        <fullName evidence="1">Uncharacterized protein</fullName>
    </submittedName>
</protein>
<dbReference type="AlphaFoldDB" id="A0AAW6RMH3"/>
<proteinExistence type="predicted"/>
<evidence type="ECO:0000313" key="1">
    <source>
        <dbReference type="EMBL" id="MDG9700057.1"/>
    </source>
</evidence>
<accession>A0AAW6RMH3</accession>
<evidence type="ECO:0000313" key="2">
    <source>
        <dbReference type="Proteomes" id="UP001237156"/>
    </source>
</evidence>
<comment type="caution">
    <text evidence="1">The sequence shown here is derived from an EMBL/GenBank/DDBJ whole genome shotgun (WGS) entry which is preliminary data.</text>
</comment>
<organism evidence="1 2">
    <name type="scientific">Ottowia cancrivicina</name>
    <dbReference type="NCBI Taxonomy" id="3040346"/>
    <lineage>
        <taxon>Bacteria</taxon>
        <taxon>Pseudomonadati</taxon>
        <taxon>Pseudomonadota</taxon>
        <taxon>Betaproteobacteria</taxon>
        <taxon>Burkholderiales</taxon>
        <taxon>Comamonadaceae</taxon>
        <taxon>Ottowia</taxon>
    </lineage>
</organism>
<name>A0AAW6RMH3_9BURK</name>
<dbReference type="RefSeq" id="WP_279524850.1">
    <property type="nucleotide sequence ID" value="NZ_JARVII010000022.1"/>
</dbReference>